<gene>
    <name evidence="4" type="ORF">Mal48_06830</name>
</gene>
<keyword evidence="1" id="KW-0805">Transcription regulation</keyword>
<keyword evidence="2" id="KW-0731">Sigma factor</keyword>
<evidence type="ECO:0000313" key="5">
    <source>
        <dbReference type="Proteomes" id="UP000315724"/>
    </source>
</evidence>
<organism evidence="4 5">
    <name type="scientific">Thalassoglobus polymorphus</name>
    <dbReference type="NCBI Taxonomy" id="2527994"/>
    <lineage>
        <taxon>Bacteria</taxon>
        <taxon>Pseudomonadati</taxon>
        <taxon>Planctomycetota</taxon>
        <taxon>Planctomycetia</taxon>
        <taxon>Planctomycetales</taxon>
        <taxon>Planctomycetaceae</taxon>
        <taxon>Thalassoglobus</taxon>
    </lineage>
</organism>
<dbReference type="GO" id="GO:0016987">
    <property type="term" value="F:sigma factor activity"/>
    <property type="evidence" value="ECO:0007669"/>
    <property type="project" value="UniProtKB-KW"/>
</dbReference>
<dbReference type="InterPro" id="IPR013325">
    <property type="entry name" value="RNA_pol_sigma_r2"/>
</dbReference>
<accession>A0A517QII7</accession>
<sequence>MTSSEFQHRFESTRWTLIQAANRGEDSSSVNHALAELCEIYWFPLYAFSRKQGNQAADAQELVQGFFVELLGGSFLQKADSEKGKFRSFLLKSFRNFCTGQHRSQEAIKRGGNRQHLSIDMSQGESRYQISPFDLKSPDQLFERQWALALLETAISRLKQEYVSSGKNELYERLIPHFTDLPNARPYVEIAESLAINETAVKVAAYRMRKRYRTILRSEIAETLQCERKEDVDDELKWLISILGQ</sequence>
<name>A0A517QII7_9PLAN</name>
<reference evidence="4 5" key="1">
    <citation type="submission" date="2019-02" db="EMBL/GenBank/DDBJ databases">
        <title>Deep-cultivation of Planctomycetes and their phenomic and genomic characterization uncovers novel biology.</title>
        <authorList>
            <person name="Wiegand S."/>
            <person name="Jogler M."/>
            <person name="Boedeker C."/>
            <person name="Pinto D."/>
            <person name="Vollmers J."/>
            <person name="Rivas-Marin E."/>
            <person name="Kohn T."/>
            <person name="Peeters S.H."/>
            <person name="Heuer A."/>
            <person name="Rast P."/>
            <person name="Oberbeckmann S."/>
            <person name="Bunk B."/>
            <person name="Jeske O."/>
            <person name="Meyerdierks A."/>
            <person name="Storesund J.E."/>
            <person name="Kallscheuer N."/>
            <person name="Luecker S."/>
            <person name="Lage O.M."/>
            <person name="Pohl T."/>
            <person name="Merkel B.J."/>
            <person name="Hornburger P."/>
            <person name="Mueller R.-W."/>
            <person name="Bruemmer F."/>
            <person name="Labrenz M."/>
            <person name="Spormann A.M."/>
            <person name="Op den Camp H."/>
            <person name="Overmann J."/>
            <person name="Amann R."/>
            <person name="Jetten M.S.M."/>
            <person name="Mascher T."/>
            <person name="Medema M.H."/>
            <person name="Devos D.P."/>
            <person name="Kaster A.-K."/>
            <person name="Ovreas L."/>
            <person name="Rohde M."/>
            <person name="Galperin M.Y."/>
            <person name="Jogler C."/>
        </authorList>
    </citation>
    <scope>NUCLEOTIDE SEQUENCE [LARGE SCALE GENOMIC DNA]</scope>
    <source>
        <strain evidence="4 5">Mal48</strain>
    </source>
</reference>
<evidence type="ECO:0008006" key="6">
    <source>
        <dbReference type="Google" id="ProtNLM"/>
    </source>
</evidence>
<dbReference type="AlphaFoldDB" id="A0A517QII7"/>
<dbReference type="PANTHER" id="PTHR43133:SF51">
    <property type="entry name" value="RNA POLYMERASE SIGMA FACTOR"/>
    <property type="match status" value="1"/>
</dbReference>
<keyword evidence="3" id="KW-0804">Transcription</keyword>
<keyword evidence="5" id="KW-1185">Reference proteome</keyword>
<dbReference type="Gene3D" id="1.10.1740.10">
    <property type="match status" value="1"/>
</dbReference>
<dbReference type="InterPro" id="IPR039425">
    <property type="entry name" value="RNA_pol_sigma-70-like"/>
</dbReference>
<proteinExistence type="predicted"/>
<evidence type="ECO:0000256" key="1">
    <source>
        <dbReference type="ARBA" id="ARBA00023015"/>
    </source>
</evidence>
<dbReference type="KEGG" id="tpol:Mal48_06830"/>
<evidence type="ECO:0000256" key="2">
    <source>
        <dbReference type="ARBA" id="ARBA00023082"/>
    </source>
</evidence>
<dbReference type="EMBL" id="CP036267">
    <property type="protein sequence ID" value="QDT31450.1"/>
    <property type="molecule type" value="Genomic_DNA"/>
</dbReference>
<dbReference type="Proteomes" id="UP000315724">
    <property type="component" value="Chromosome"/>
</dbReference>
<dbReference type="GO" id="GO:0006352">
    <property type="term" value="P:DNA-templated transcription initiation"/>
    <property type="evidence" value="ECO:0007669"/>
    <property type="project" value="InterPro"/>
</dbReference>
<dbReference type="SUPFAM" id="SSF88946">
    <property type="entry name" value="Sigma2 domain of RNA polymerase sigma factors"/>
    <property type="match status" value="1"/>
</dbReference>
<dbReference type="RefSeq" id="WP_197441998.1">
    <property type="nucleotide sequence ID" value="NZ_CP036267.1"/>
</dbReference>
<evidence type="ECO:0000313" key="4">
    <source>
        <dbReference type="EMBL" id="QDT31450.1"/>
    </source>
</evidence>
<dbReference type="PANTHER" id="PTHR43133">
    <property type="entry name" value="RNA POLYMERASE ECF-TYPE SIGMA FACTO"/>
    <property type="match status" value="1"/>
</dbReference>
<protein>
    <recommendedName>
        <fullName evidence="6">RNA polymerase sigma factor</fullName>
    </recommendedName>
</protein>
<evidence type="ECO:0000256" key="3">
    <source>
        <dbReference type="ARBA" id="ARBA00023163"/>
    </source>
</evidence>